<dbReference type="InterPro" id="IPR025548">
    <property type="entry name" value="YfkD"/>
</dbReference>
<dbReference type="RefSeq" id="WP_212949785.1">
    <property type="nucleotide sequence ID" value="NZ_BORI01000011.1"/>
</dbReference>
<feature type="chain" id="PRO_5045473591" description="YfkD-like protein" evidence="1">
    <location>
        <begin position="26"/>
        <end position="267"/>
    </location>
</feature>
<name>A0ABQ4L2S2_SIMTE</name>
<accession>A0ABQ4L2S2</accession>
<keyword evidence="3" id="KW-1185">Reference proteome</keyword>
<gene>
    <name evidence="2" type="primary">yfkD</name>
    <name evidence="2" type="ORF">J6TS1_40390</name>
</gene>
<keyword evidence="1" id="KW-0732">Signal</keyword>
<evidence type="ECO:0000313" key="3">
    <source>
        <dbReference type="Proteomes" id="UP000680670"/>
    </source>
</evidence>
<comment type="caution">
    <text evidence="2">The sequence shown here is derived from an EMBL/GenBank/DDBJ whole genome shotgun (WGS) entry which is preliminary data.</text>
</comment>
<evidence type="ECO:0000313" key="2">
    <source>
        <dbReference type="EMBL" id="GIN98169.1"/>
    </source>
</evidence>
<proteinExistence type="predicted"/>
<organism evidence="2 3">
    <name type="scientific">Siminovitchia terrae</name>
    <name type="common">Bacillus terrae</name>
    <dbReference type="NCBI Taxonomy" id="1914933"/>
    <lineage>
        <taxon>Bacteria</taxon>
        <taxon>Bacillati</taxon>
        <taxon>Bacillota</taxon>
        <taxon>Bacilli</taxon>
        <taxon>Bacillales</taxon>
        <taxon>Bacillaceae</taxon>
        <taxon>Siminovitchia</taxon>
    </lineage>
</organism>
<feature type="signal peptide" evidence="1">
    <location>
        <begin position="1"/>
        <end position="25"/>
    </location>
</feature>
<dbReference type="Proteomes" id="UP000680670">
    <property type="component" value="Unassembled WGS sequence"/>
</dbReference>
<reference evidence="2 3" key="1">
    <citation type="submission" date="2021-03" db="EMBL/GenBank/DDBJ databases">
        <title>Antimicrobial resistance genes in bacteria isolated from Japanese honey, and their potential for conferring macrolide and lincosamide resistance in the American foulbrood pathogen Paenibacillus larvae.</title>
        <authorList>
            <person name="Okamoto M."/>
            <person name="Kumagai M."/>
            <person name="Kanamori H."/>
            <person name="Takamatsu D."/>
        </authorList>
    </citation>
    <scope>NUCLEOTIDE SEQUENCE [LARGE SCALE GENOMIC DNA]</scope>
    <source>
        <strain evidence="2 3">J6TS1</strain>
    </source>
</reference>
<dbReference type="EMBL" id="BORJ01000013">
    <property type="protein sequence ID" value="GIN98169.1"/>
    <property type="molecule type" value="Genomic_DNA"/>
</dbReference>
<sequence>MKRHQVVLKVFILLSLLSVPTAGMASKKEDSKEKGIEVPSSVINISKENTFSNPAPDLPHLQPSRFAKDLLESSKIKIENPKLIRMLNESAATKSPLSLGTRATIYLGEWPLNYKSQETTPNWQYQKVNTNFYDNRGGTGNYQIHYVQEAQKIIKGGLTAKVGQMEDVQKMMQQKAFDKVQLPLSFETAVGVGTKHHQVYNIPLAQTGYLYAYAPAVHEKGSLTFGEVYLVLKGSKHRIIVKNVTSQEIGAWIPIQDHLSFSFETRQ</sequence>
<protein>
    <recommendedName>
        <fullName evidence="4">YfkD-like protein</fullName>
    </recommendedName>
</protein>
<dbReference type="Pfam" id="PF14167">
    <property type="entry name" value="YfkD"/>
    <property type="match status" value="1"/>
</dbReference>
<evidence type="ECO:0008006" key="4">
    <source>
        <dbReference type="Google" id="ProtNLM"/>
    </source>
</evidence>
<evidence type="ECO:0000256" key="1">
    <source>
        <dbReference type="SAM" id="SignalP"/>
    </source>
</evidence>